<name>A0A1I4BG87_9HYPH</name>
<dbReference type="InterPro" id="IPR058532">
    <property type="entry name" value="YjbR/MT2646/Rv2570-like"/>
</dbReference>
<dbReference type="EMBL" id="FOSL01000010">
    <property type="protein sequence ID" value="SFK67029.1"/>
    <property type="molecule type" value="Genomic_DNA"/>
</dbReference>
<dbReference type="RefSeq" id="WP_149761339.1">
    <property type="nucleotide sequence ID" value="NZ_BSPE01000007.1"/>
</dbReference>
<organism evidence="1 2">
    <name type="scientific">Neomesorhizobium albiziae</name>
    <dbReference type="NCBI Taxonomy" id="335020"/>
    <lineage>
        <taxon>Bacteria</taxon>
        <taxon>Pseudomonadati</taxon>
        <taxon>Pseudomonadota</taxon>
        <taxon>Alphaproteobacteria</taxon>
        <taxon>Hyphomicrobiales</taxon>
        <taxon>Phyllobacteriaceae</taxon>
        <taxon>Neomesorhizobium</taxon>
    </lineage>
</organism>
<evidence type="ECO:0000313" key="1">
    <source>
        <dbReference type="EMBL" id="SFK67029.1"/>
    </source>
</evidence>
<dbReference type="AlphaFoldDB" id="A0A1I4BG87"/>
<dbReference type="Pfam" id="PF04237">
    <property type="entry name" value="YjbR"/>
    <property type="match status" value="1"/>
</dbReference>
<protein>
    <recommendedName>
        <fullName evidence="3">YjbR protein</fullName>
    </recommendedName>
</protein>
<dbReference type="InterPro" id="IPR038056">
    <property type="entry name" value="YjbR-like_sf"/>
</dbReference>
<sequence>MSDDDLLPAFEKLKQAASTLPEVQESLSYGTPALRVGKKMLSRVKDPDTVVLMCPLEEKEMLMAAAPDIYFETDHYKGWPALLARIHEIPLDELSHRLEQTFLRTAPKKLVKAWRDAKG</sequence>
<keyword evidence="2" id="KW-1185">Reference proteome</keyword>
<gene>
    <name evidence="1" type="ORF">SAMN04488498_11086</name>
</gene>
<accession>A0A1I4BG87</accession>
<evidence type="ECO:0000313" key="2">
    <source>
        <dbReference type="Proteomes" id="UP000323300"/>
    </source>
</evidence>
<proteinExistence type="predicted"/>
<dbReference type="Proteomes" id="UP000323300">
    <property type="component" value="Unassembled WGS sequence"/>
</dbReference>
<dbReference type="SUPFAM" id="SSF142906">
    <property type="entry name" value="YjbR-like"/>
    <property type="match status" value="1"/>
</dbReference>
<reference evidence="1 2" key="1">
    <citation type="submission" date="2016-10" db="EMBL/GenBank/DDBJ databases">
        <authorList>
            <person name="Varghese N."/>
            <person name="Submissions S."/>
        </authorList>
    </citation>
    <scope>NUCLEOTIDE SEQUENCE [LARGE SCALE GENOMIC DNA]</scope>
    <source>
        <strain evidence="1 2">DSM 21822</strain>
    </source>
</reference>
<dbReference type="OrthoDB" id="954305at2"/>
<evidence type="ECO:0008006" key="3">
    <source>
        <dbReference type="Google" id="ProtNLM"/>
    </source>
</evidence>